<feature type="compositionally biased region" description="Low complexity" evidence="9">
    <location>
        <begin position="1281"/>
        <end position="1293"/>
    </location>
</feature>
<feature type="compositionally biased region" description="Basic and acidic residues" evidence="9">
    <location>
        <begin position="337"/>
        <end position="352"/>
    </location>
</feature>
<sequence>MGKKILKLRRKSLVSYAEDSSSSDTEQERKASPPKKKLLKIKQRNSRRWSAPEKKMVLRNRNERDELWLPQSAAIDNDEKSYFNTQSDSNRETREVPRKRCYIQPPESESDSSRHTKSDSNSGASRSVSVSGTEEVRRKRGRPTKSDGGHTKSDSNSGACRSVSVSGTEEVRRKRGRPTKSDGGHTKSDSNSGACRSVSVSDTEEVRRKFGRPTKSEQEKFAKSNKSRQEPTRFSARRALVGLLKTKNGRSLRKSFEAWLPTLPTQTKKYLKGTTGNCVTLPTNSINNSKFVNPKSERNIVNGHLNKSTTYADNCSSLDSEQGGRESPPHKRHMPNMKKEAPKEKMKSDKLPYRSKSCSDSNRKSDSNSSNECGTREESRKTETGKDPVTNHAKTQSKIPWQKPTRFSTRLGQPKSTSDISLKDFLENYMREDVEITTENSDAPCPLNPKKSAKCADNLPINSAPEQDVRKSPPKMKELRVNLKRCWEADFQANKIANEKKMKSVKLPPQSESGSDSHTKSDSNFGAIIKISRGETGEKLENEPKKPKKEQAPRLEPTRFSTRKSLVGQLETTDFLHGRPCSEVSNQHKGNNIAESFECASPPNKSAKYAEDSSSSSDPEQDGRKSPGNKVIRNRKKPWSTYGRRVARKIALAQRAAEAKKSLELRHQTASRSECRTTSDNSSSSSGTEEDTRKSGRLKSHTKSDCNSGASRSDSVSGTEEVRRKRGRPKKSNKFVEPEKPRQDTRFFGRKSSISQLNKTGKSVLHDEHCLKPSQSKSCSDHTKEMDSTKGSESTASTKVPGRGTTKESRKCSQTSNGLRNGKDNMPCEYEKKSSDVPLSQPPVSQLEHTNGPCLQIQKNNKAAELCVKVPVERLRARLRIPPADQVINNSLKNGPRLEIQIQKHDKCEELCAKRSGKQPPQALSDQHPVEKLKNKGESSLPIQPGLEILQNVSIEELCTKKPEKETPSVPLDQPLVYQLKSNGTIVLRNRPCLESSERQSFSGRAKKPDSAKVSKSTSIIAIHVPSSESAIESRKCDQRPNSLKNGKVEMPCTNKNETEPKKPDSAKVNKSTSSAKVPSSETEIESRKCNQRLNSLKNRKTEMSCANKPETEPKKPDSAKVSKSTPSARVSSSETEIESRKCDQRSNSLKNGKAEMPCADKSEKDSKKPDSTKVSKSIASAKVPTSETAKESEKCDQRLSSLKNGEAEMPCANKPETEPKKPDSAKVSKSTSSAKLPSSETAIESKKSYQRSSSLKNGKAEMPCANKPETEPKKPDSAKVSKSTSSAKVPSSETAIESRKCAQRSNSLKNGKADMPCANKPETGPKKADSAKVSISTSSAKVPSSETTIESRKCAQRSKSLKNEKAEMQCANKPETKTKKPDSAKVSRSTLSAKVPSSETAIESRKCDQRSNSLKNGKVEKPCASKPEKEPTDLPLNRPPEGQLEHRSETVSKTGPCLEPFQSCSDCTKKTDSAKVSKFTASAKFLSSDITTKSRKCYQRSNSLKKVTCANKSEKEPTGLPLSQLEHRGETSSKTGPCLESFQSCSDSTKKTDSAKVSKFTASAKVPSSETAIESGKCDQRSNNSTKVSKSMTTGKVPSSETTIESRKCYQRSNSLKKVTCANKSEKEPTGLPLSQLEHRGETSSKTGPCLESFQSCSDSTKKTDSAKVSKFTASAKVPSSETAIESGKCDQRSNNSTKVSKSMTTGKVPSSETTIESRKCNQRSNSLKNGKVEKPCASKPEKEPTDLPLSQPSVGQLEHREETVSKTEPCLEKQVLKTYRGKKPAQGSLGQPPADQLRNKSSSQIRPGLEILQKVRSGELNADKPEKQPPQGPPAPLDAPPIDKLKNRSEILQNVRSEDLNANKPERKPPQASWRQLLLDKLKNKRKNVLQIPPDPETLQNVRSEELNANKPEKQPPQASLCQHPVDKLQNKGPCLEILENNRNKPDKELPEASSSHPSVCQLEYNSESFLQNVPCLELPPEIGKCRECGWTPSTTNVYCRFIEFRKLRYTKTGKILAAGFSSTETDALDINYKLWLPDTLKPPPDIDLETALFLLMRVGDHFCNLLKEEEEARKLHISDNEIVAWKRVVPGVREMCDACETTLFNYHWTCRKCGFVVCLDCYKNCASDLYRRSSALVLKREEKSWLRCTTRGLHRSEQLMPTQIIADDCLLKLGKMVHEMRDLWSIKKFCGCLDSKESIVNNTECRKAVENIMAKNLKEKQTSLDVHANVTFENNLKESYSGRYDSSSEEEEDPLILKKQLFQPMASTSSEKEKHEESIQNGNNALEFIRRYNWQTEGQRKVPIRIMTETVSTVLYPDIPHSWLCCGKVLRLTDPVCKDNLEIFQEQWKRGQPVIVSDVSKLLDQNLWNPAAFARDFGDEKNHLINCVSGSMVPNQPMHKFWDGFVDPSKRLKDFEGLPMLLKLKDWPPGEDFAEMLPTRFQDLMQALPLQDYTKRSGKLNLAARLPECFVRPDLGPKMYNAYGKPLPADKATTNLHLDVSDAVNVMVYVEVSQDGDSNKHFEETLAAIDEAGCDFLTRRRVCDKGELPGALWHIFQARDADKIRDLLNRVTVELGGRLEPHTDPIHDQSGYLDGPLRYRLYKEYGVQGYAILQCQGDAVFIPAGAPHQVRNLNNCIKVAEDFVSPENVVHCSHLTQEFRALSNNHSNHEDKLQIKNIIYHTVKDAVCALGSLVNKELGRPVIDVNNLDISTDDNSAPPI</sequence>
<feature type="compositionally biased region" description="Polar residues" evidence="9">
    <location>
        <begin position="1582"/>
        <end position="1604"/>
    </location>
</feature>
<feature type="compositionally biased region" description="Basic and acidic residues" evidence="9">
    <location>
        <begin position="1216"/>
        <end position="1227"/>
    </location>
</feature>
<feature type="compositionally biased region" description="Polar residues" evidence="9">
    <location>
        <begin position="1387"/>
        <end position="1402"/>
    </location>
</feature>
<feature type="compositionally biased region" description="Polar residues" evidence="9">
    <location>
        <begin position="752"/>
        <end position="761"/>
    </location>
</feature>
<dbReference type="EC" id="1.14.11.65" evidence="7"/>
<dbReference type="GO" id="GO:0006357">
    <property type="term" value="P:regulation of transcription by RNA polymerase II"/>
    <property type="evidence" value="ECO:0007669"/>
    <property type="project" value="TreeGrafter"/>
</dbReference>
<keyword evidence="6" id="KW-0539">Nucleus</keyword>
<feature type="compositionally biased region" description="Polar residues" evidence="9">
    <location>
        <begin position="154"/>
        <end position="167"/>
    </location>
</feature>
<keyword evidence="5" id="KW-0408">Iron</keyword>
<feature type="compositionally biased region" description="Basic residues" evidence="9">
    <location>
        <begin position="724"/>
        <end position="733"/>
    </location>
</feature>
<proteinExistence type="predicted"/>
<dbReference type="SUPFAM" id="SSF51197">
    <property type="entry name" value="Clavaminate synthase-like"/>
    <property type="match status" value="1"/>
</dbReference>
<dbReference type="EMBL" id="OU892284">
    <property type="protein sequence ID" value="CAG9772610.1"/>
    <property type="molecule type" value="Genomic_DNA"/>
</dbReference>
<evidence type="ECO:0000256" key="4">
    <source>
        <dbReference type="ARBA" id="ARBA00023002"/>
    </source>
</evidence>
<dbReference type="GO" id="GO:0046872">
    <property type="term" value="F:metal ion binding"/>
    <property type="evidence" value="ECO:0007669"/>
    <property type="project" value="UniProtKB-KW"/>
</dbReference>
<evidence type="ECO:0000256" key="1">
    <source>
        <dbReference type="ARBA" id="ARBA00001954"/>
    </source>
</evidence>
<evidence type="ECO:0000256" key="8">
    <source>
        <dbReference type="ARBA" id="ARBA00047648"/>
    </source>
</evidence>
<dbReference type="InterPro" id="IPR045109">
    <property type="entry name" value="LSDs-like"/>
</dbReference>
<dbReference type="PROSITE" id="PS51184">
    <property type="entry name" value="JMJC"/>
    <property type="match status" value="1"/>
</dbReference>
<feature type="region of interest" description="Disordered" evidence="9">
    <location>
        <begin position="11"/>
        <end position="233"/>
    </location>
</feature>
<protein>
    <recommendedName>
        <fullName evidence="7">[histone H3]-dimethyl-L-lysine(9) demethylase</fullName>
        <ecNumber evidence="7">1.14.11.65</ecNumber>
    </recommendedName>
</protein>
<feature type="compositionally biased region" description="Basic and acidic residues" evidence="9">
    <location>
        <begin position="1110"/>
        <end position="1121"/>
    </location>
</feature>
<feature type="region of interest" description="Disordered" evidence="9">
    <location>
        <begin position="436"/>
        <end position="475"/>
    </location>
</feature>
<evidence type="ECO:0000256" key="2">
    <source>
        <dbReference type="ARBA" id="ARBA00004123"/>
    </source>
</evidence>
<feature type="compositionally biased region" description="Low complexity" evidence="9">
    <location>
        <begin position="678"/>
        <end position="687"/>
    </location>
</feature>
<dbReference type="FunFam" id="2.60.120.650:FF:000004">
    <property type="entry name" value="Putative lysine-specific demethylase 3B"/>
    <property type="match status" value="1"/>
</dbReference>
<evidence type="ECO:0000256" key="5">
    <source>
        <dbReference type="ARBA" id="ARBA00023004"/>
    </source>
</evidence>
<feature type="compositionally biased region" description="Basic and acidic residues" evidence="9">
    <location>
        <begin position="734"/>
        <end position="747"/>
    </location>
</feature>
<feature type="compositionally biased region" description="Basic and acidic residues" evidence="9">
    <location>
        <begin position="1858"/>
        <end position="1871"/>
    </location>
</feature>
<dbReference type="Proteomes" id="UP001152799">
    <property type="component" value="Chromosome 8"/>
</dbReference>
<feature type="compositionally biased region" description="Polar residues" evidence="9">
    <location>
        <begin position="305"/>
        <end position="320"/>
    </location>
</feature>
<feature type="compositionally biased region" description="Polar residues" evidence="9">
    <location>
        <begin position="1069"/>
        <end position="1082"/>
    </location>
</feature>
<feature type="region of interest" description="Disordered" evidence="9">
    <location>
        <begin position="497"/>
        <end position="844"/>
    </location>
</feature>
<dbReference type="GO" id="GO:0000118">
    <property type="term" value="C:histone deacetylase complex"/>
    <property type="evidence" value="ECO:0007669"/>
    <property type="project" value="TreeGrafter"/>
</dbReference>
<feature type="region of interest" description="Disordered" evidence="9">
    <location>
        <begin position="1510"/>
        <end position="1609"/>
    </location>
</feature>
<dbReference type="GO" id="GO:0140683">
    <property type="term" value="F:histone H3K9me/H3K9me2 demethylase activity"/>
    <property type="evidence" value="ECO:0007669"/>
    <property type="project" value="UniProtKB-EC"/>
</dbReference>
<feature type="compositionally biased region" description="Basic and acidic residues" evidence="9">
    <location>
        <begin position="1418"/>
        <end position="1433"/>
    </location>
</feature>
<feature type="compositionally biased region" description="Polar residues" evidence="9">
    <location>
        <begin position="392"/>
        <end position="419"/>
    </location>
</feature>
<feature type="region of interest" description="Disordered" evidence="9">
    <location>
        <begin position="1621"/>
        <end position="1875"/>
    </location>
</feature>
<evidence type="ECO:0000313" key="12">
    <source>
        <dbReference type="Proteomes" id="UP001152799"/>
    </source>
</evidence>
<feature type="compositionally biased region" description="Basic and acidic residues" evidence="9">
    <location>
        <begin position="779"/>
        <end position="790"/>
    </location>
</feature>
<comment type="catalytic activity">
    <reaction evidence="8">
        <text>N(6),N(6)-dimethyl-L-lysyl(9)-[histone H3] + 2 2-oxoglutarate + 2 O2 = L-lysyl(9)-[histone H3] + 2 formaldehyde + 2 succinate + 2 CO2</text>
        <dbReference type="Rhea" id="RHEA:60188"/>
        <dbReference type="Rhea" id="RHEA-COMP:15541"/>
        <dbReference type="Rhea" id="RHEA-COMP:15546"/>
        <dbReference type="ChEBI" id="CHEBI:15379"/>
        <dbReference type="ChEBI" id="CHEBI:16526"/>
        <dbReference type="ChEBI" id="CHEBI:16810"/>
        <dbReference type="ChEBI" id="CHEBI:16842"/>
        <dbReference type="ChEBI" id="CHEBI:29969"/>
        <dbReference type="ChEBI" id="CHEBI:30031"/>
        <dbReference type="ChEBI" id="CHEBI:61976"/>
        <dbReference type="EC" id="1.14.11.65"/>
    </reaction>
</comment>
<dbReference type="GO" id="GO:0031490">
    <property type="term" value="F:chromatin DNA binding"/>
    <property type="evidence" value="ECO:0007669"/>
    <property type="project" value="TreeGrafter"/>
</dbReference>
<feature type="domain" description="JmjC" evidence="10">
    <location>
        <begin position="2458"/>
        <end position="2663"/>
    </location>
</feature>
<feature type="region of interest" description="Disordered" evidence="9">
    <location>
        <begin position="914"/>
        <end position="938"/>
    </location>
</feature>
<feature type="compositionally biased region" description="Polar residues" evidence="9">
    <location>
        <begin position="1694"/>
        <end position="1716"/>
    </location>
</feature>
<keyword evidence="12" id="KW-1185">Reference proteome</keyword>
<feature type="compositionally biased region" description="Polar residues" evidence="9">
    <location>
        <begin position="705"/>
        <end position="718"/>
    </location>
</feature>
<feature type="compositionally biased region" description="Polar residues" evidence="9">
    <location>
        <begin position="1334"/>
        <end position="1349"/>
    </location>
</feature>
<evidence type="ECO:0000256" key="9">
    <source>
        <dbReference type="SAM" id="MobiDB-lite"/>
    </source>
</evidence>
<feature type="compositionally biased region" description="Pro residues" evidence="9">
    <location>
        <begin position="1830"/>
        <end position="1841"/>
    </location>
</feature>
<feature type="compositionally biased region" description="Basic and acidic residues" evidence="9">
    <location>
        <begin position="374"/>
        <end position="386"/>
    </location>
</feature>
<dbReference type="Gene3D" id="2.60.120.650">
    <property type="entry name" value="Cupin"/>
    <property type="match status" value="1"/>
</dbReference>
<feature type="compositionally biased region" description="Basic and acidic residues" evidence="9">
    <location>
        <begin position="1375"/>
        <end position="1386"/>
    </location>
</feature>
<feature type="compositionally biased region" description="Low complexity" evidence="9">
    <location>
        <begin position="119"/>
        <end position="132"/>
    </location>
</feature>
<gene>
    <name evidence="11" type="ORF">CEUTPL_LOCUS13016</name>
</gene>
<dbReference type="PANTHER" id="PTHR12549:SF38">
    <property type="entry name" value="JMJC DOMAIN-CONTAINING HISTONE DEMETHYLASE 2, ISOFORM A"/>
    <property type="match status" value="1"/>
</dbReference>
<evidence type="ECO:0000259" key="10">
    <source>
        <dbReference type="PROSITE" id="PS51184"/>
    </source>
</evidence>
<name>A0A9N9QSM3_9CUCU</name>
<feature type="compositionally biased region" description="Basic and acidic residues" evidence="9">
    <location>
        <begin position="204"/>
        <end position="231"/>
    </location>
</feature>
<feature type="compositionally biased region" description="Polar residues" evidence="9">
    <location>
        <begin position="1122"/>
        <end position="1135"/>
    </location>
</feature>
<dbReference type="GO" id="GO:0003712">
    <property type="term" value="F:transcription coregulator activity"/>
    <property type="evidence" value="ECO:0007669"/>
    <property type="project" value="TreeGrafter"/>
</dbReference>
<feature type="compositionally biased region" description="Polar residues" evidence="9">
    <location>
        <begin position="1175"/>
        <end position="1188"/>
    </location>
</feature>
<comment type="subcellular location">
    <subcellularLocation>
        <location evidence="2">Nucleus</location>
    </subcellularLocation>
</comment>
<evidence type="ECO:0000256" key="6">
    <source>
        <dbReference type="ARBA" id="ARBA00023242"/>
    </source>
</evidence>
<feature type="compositionally biased region" description="Basic and acidic residues" evidence="9">
    <location>
        <begin position="532"/>
        <end position="557"/>
    </location>
</feature>
<evidence type="ECO:0000313" key="11">
    <source>
        <dbReference type="EMBL" id="CAG9772610.1"/>
    </source>
</evidence>
<dbReference type="OrthoDB" id="1667110at2759"/>
<accession>A0A9N9QSM3</accession>
<feature type="compositionally biased region" description="Basic and acidic residues" evidence="9">
    <location>
        <begin position="1159"/>
        <end position="1174"/>
    </location>
</feature>
<feature type="compositionally biased region" description="Basic and acidic residues" evidence="9">
    <location>
        <begin position="1269"/>
        <end position="1280"/>
    </location>
</feature>
<feature type="compositionally biased region" description="Basic and acidic residues" evidence="9">
    <location>
        <begin position="1732"/>
        <end position="1747"/>
    </location>
</feature>
<organism evidence="11 12">
    <name type="scientific">Ceutorhynchus assimilis</name>
    <name type="common">cabbage seed weevil</name>
    <dbReference type="NCBI Taxonomy" id="467358"/>
    <lineage>
        <taxon>Eukaryota</taxon>
        <taxon>Metazoa</taxon>
        <taxon>Ecdysozoa</taxon>
        <taxon>Arthropoda</taxon>
        <taxon>Hexapoda</taxon>
        <taxon>Insecta</taxon>
        <taxon>Pterygota</taxon>
        <taxon>Neoptera</taxon>
        <taxon>Endopterygota</taxon>
        <taxon>Coleoptera</taxon>
        <taxon>Polyphaga</taxon>
        <taxon>Cucujiformia</taxon>
        <taxon>Curculionidae</taxon>
        <taxon>Ceutorhynchinae</taxon>
        <taxon>Ceutorhynchus</taxon>
    </lineage>
</organism>
<keyword evidence="4" id="KW-0560">Oxidoreductase</keyword>
<feature type="compositionally biased region" description="Basic and acidic residues" evidence="9">
    <location>
        <begin position="657"/>
        <end position="677"/>
    </location>
</feature>
<feature type="compositionally biased region" description="Basic and acidic residues" evidence="9">
    <location>
        <begin position="50"/>
        <end position="67"/>
    </location>
</feature>
<dbReference type="PANTHER" id="PTHR12549">
    <property type="entry name" value="JMJC DOMAIN-CONTAINING HISTONE DEMETHYLATION PROTEIN"/>
    <property type="match status" value="1"/>
</dbReference>
<feature type="region of interest" description="Disordered" evidence="9">
    <location>
        <begin position="304"/>
        <end position="419"/>
    </location>
</feature>
<feature type="compositionally biased region" description="Basic and acidic residues" evidence="9">
    <location>
        <begin position="1189"/>
        <end position="1198"/>
    </location>
</feature>
<feature type="compositionally biased region" description="Polar residues" evidence="9">
    <location>
        <begin position="583"/>
        <end position="594"/>
    </location>
</feature>
<feature type="compositionally biased region" description="Basic and acidic residues" evidence="9">
    <location>
        <begin position="1057"/>
        <end position="1068"/>
    </location>
</feature>
<dbReference type="GO" id="GO:0000785">
    <property type="term" value="C:chromatin"/>
    <property type="evidence" value="ECO:0007669"/>
    <property type="project" value="TreeGrafter"/>
</dbReference>
<feature type="compositionally biased region" description="Polar residues" evidence="9">
    <location>
        <begin position="189"/>
        <end position="201"/>
    </location>
</feature>
<feature type="compositionally biased region" description="Basic residues" evidence="9">
    <location>
        <begin position="32"/>
        <end position="47"/>
    </location>
</feature>
<comment type="cofactor">
    <cofactor evidence="1">
        <name>Fe(2+)</name>
        <dbReference type="ChEBI" id="CHEBI:29033"/>
    </cofactor>
</comment>
<feature type="compositionally biased region" description="Basic and acidic residues" evidence="9">
    <location>
        <begin position="179"/>
        <end position="188"/>
    </location>
</feature>
<dbReference type="SMART" id="SM00558">
    <property type="entry name" value="JmjC"/>
    <property type="match status" value="1"/>
</dbReference>
<reference evidence="11" key="1">
    <citation type="submission" date="2022-01" db="EMBL/GenBank/DDBJ databases">
        <authorList>
            <person name="King R."/>
        </authorList>
    </citation>
    <scope>NUCLEOTIDE SEQUENCE</scope>
</reference>
<keyword evidence="3" id="KW-0479">Metal-binding</keyword>
<evidence type="ECO:0000256" key="3">
    <source>
        <dbReference type="ARBA" id="ARBA00022723"/>
    </source>
</evidence>
<feature type="compositionally biased region" description="Basic and acidic residues" evidence="9">
    <location>
        <begin position="928"/>
        <end position="937"/>
    </location>
</feature>
<dbReference type="InterPro" id="IPR003347">
    <property type="entry name" value="JmjC_dom"/>
</dbReference>
<evidence type="ECO:0000256" key="7">
    <source>
        <dbReference type="ARBA" id="ARBA00038951"/>
    </source>
</evidence>
<dbReference type="Pfam" id="PF02373">
    <property type="entry name" value="JmjC"/>
    <property type="match status" value="1"/>
</dbReference>
<feature type="compositionally biased region" description="Basic and acidic residues" evidence="9">
    <location>
        <begin position="1759"/>
        <end position="1777"/>
    </location>
</feature>
<feature type="compositionally biased region" description="Basic and acidic residues" evidence="9">
    <location>
        <begin position="89"/>
        <end position="98"/>
    </location>
</feature>
<feature type="compositionally biased region" description="Low complexity" evidence="9">
    <location>
        <begin position="1228"/>
        <end position="1240"/>
    </location>
</feature>
<feature type="compositionally biased region" description="Basic and acidic residues" evidence="9">
    <location>
        <begin position="144"/>
        <end position="153"/>
    </location>
</feature>
<feature type="region of interest" description="Disordered" evidence="9">
    <location>
        <begin position="991"/>
        <end position="1474"/>
    </location>
</feature>